<dbReference type="RefSeq" id="WP_187071025.1">
    <property type="nucleotide sequence ID" value="NZ_JACRYL010000007.1"/>
</dbReference>
<dbReference type="Proteomes" id="UP000652755">
    <property type="component" value="Unassembled WGS sequence"/>
</dbReference>
<feature type="transmembrane region" description="Helical" evidence="6">
    <location>
        <begin position="145"/>
        <end position="166"/>
    </location>
</feature>
<dbReference type="Pfam" id="PF01943">
    <property type="entry name" value="Polysacc_synt"/>
    <property type="match status" value="1"/>
</dbReference>
<evidence type="ECO:0000256" key="5">
    <source>
        <dbReference type="ARBA" id="ARBA00023136"/>
    </source>
</evidence>
<evidence type="ECO:0000313" key="7">
    <source>
        <dbReference type="EMBL" id="MBC6110550.1"/>
    </source>
</evidence>
<feature type="transmembrane region" description="Helical" evidence="6">
    <location>
        <begin position="382"/>
        <end position="404"/>
    </location>
</feature>
<evidence type="ECO:0000256" key="4">
    <source>
        <dbReference type="ARBA" id="ARBA00022989"/>
    </source>
</evidence>
<dbReference type="InterPro" id="IPR050833">
    <property type="entry name" value="Poly_Biosynth_Transport"/>
</dbReference>
<feature type="transmembrane region" description="Helical" evidence="6">
    <location>
        <begin position="78"/>
        <end position="101"/>
    </location>
</feature>
<evidence type="ECO:0000313" key="8">
    <source>
        <dbReference type="Proteomes" id="UP000652755"/>
    </source>
</evidence>
<proteinExistence type="predicted"/>
<accession>A0ABR7KR30</accession>
<evidence type="ECO:0000256" key="6">
    <source>
        <dbReference type="SAM" id="Phobius"/>
    </source>
</evidence>
<feature type="transmembrane region" description="Helical" evidence="6">
    <location>
        <begin position="411"/>
        <end position="433"/>
    </location>
</feature>
<keyword evidence="3 6" id="KW-0812">Transmembrane</keyword>
<sequence>MSKLLKNTLLYTIGNLIISLSSFLLLPLYTSYLTVADFGIVSSMQIFSSILVVFFTFAFERSLVRVYHDYGDDKKKEFVGSIFVAIILISAFVLSFCFLFHNQLNLIFTSIKFYPFFSYTIFYTFFLAIVGYCQTLFQVKQKVKSFLIVTLLLFFVTTFLNIFFIYHLKQGAFGYVKGLLYGGIVVFPVCLFLIRDEIKISLNRSMLMSAVVFSFPMFISLIASWLLNLSDRVFIDHYFSQTDVGIYSLGYKIASIVTMGGMAVSMAYNPIFYQIVNTNEDSVAKTQITKYQNSLIIVFSILTLLVIMWCDVIVKLFFPYAYLQSINVISGLCIGFLISQIAAFFNLMAYQKKKTVQVTIVTVTCAVFNIALNYFFMQHYGYYTAVFSTIASNALNLLLLFLLVKRSYYIPLNWFVVIFFVASLSVLSLLNNYFLNYKLITIISTKVVISLFFLALVYFNKEKIFGELLRRKRI</sequence>
<feature type="transmembrane region" description="Helical" evidence="6">
    <location>
        <begin position="9"/>
        <end position="29"/>
    </location>
</feature>
<feature type="transmembrane region" description="Helical" evidence="6">
    <location>
        <begin position="172"/>
        <end position="194"/>
    </location>
</feature>
<keyword evidence="5 6" id="KW-0472">Membrane</keyword>
<keyword evidence="4 6" id="KW-1133">Transmembrane helix</keyword>
<dbReference type="InterPro" id="IPR002797">
    <property type="entry name" value="Polysacc_synth"/>
</dbReference>
<dbReference type="EMBL" id="JACRYL010000007">
    <property type="protein sequence ID" value="MBC6110550.1"/>
    <property type="molecule type" value="Genomic_DNA"/>
</dbReference>
<evidence type="ECO:0000256" key="2">
    <source>
        <dbReference type="ARBA" id="ARBA00022475"/>
    </source>
</evidence>
<feature type="transmembrane region" description="Helical" evidence="6">
    <location>
        <begin position="328"/>
        <end position="349"/>
    </location>
</feature>
<feature type="transmembrane region" description="Helical" evidence="6">
    <location>
        <begin position="246"/>
        <end position="268"/>
    </location>
</feature>
<dbReference type="PANTHER" id="PTHR30250:SF11">
    <property type="entry name" value="O-ANTIGEN TRANSPORTER-RELATED"/>
    <property type="match status" value="1"/>
</dbReference>
<dbReference type="PANTHER" id="PTHR30250">
    <property type="entry name" value="PST FAMILY PREDICTED COLANIC ACID TRANSPORTER"/>
    <property type="match status" value="1"/>
</dbReference>
<comment type="subcellular location">
    <subcellularLocation>
        <location evidence="1">Cell membrane</location>
        <topology evidence="1">Multi-pass membrane protein</topology>
    </subcellularLocation>
</comment>
<evidence type="ECO:0000256" key="3">
    <source>
        <dbReference type="ARBA" id="ARBA00022692"/>
    </source>
</evidence>
<feature type="transmembrane region" description="Helical" evidence="6">
    <location>
        <begin position="295"/>
        <end position="322"/>
    </location>
</feature>
<keyword evidence="2" id="KW-1003">Cell membrane</keyword>
<keyword evidence="8" id="KW-1185">Reference proteome</keyword>
<organism evidence="7 8">
    <name type="scientific">Pedobacter fastidiosus</name>
    <dbReference type="NCBI Taxonomy" id="2765361"/>
    <lineage>
        <taxon>Bacteria</taxon>
        <taxon>Pseudomonadati</taxon>
        <taxon>Bacteroidota</taxon>
        <taxon>Sphingobacteriia</taxon>
        <taxon>Sphingobacteriales</taxon>
        <taxon>Sphingobacteriaceae</taxon>
        <taxon>Pedobacter</taxon>
    </lineage>
</organism>
<protein>
    <submittedName>
        <fullName evidence="7">Oligosaccharide flippase family protein</fullName>
    </submittedName>
</protein>
<feature type="transmembrane region" description="Helical" evidence="6">
    <location>
        <begin position="439"/>
        <end position="459"/>
    </location>
</feature>
<feature type="transmembrane region" description="Helical" evidence="6">
    <location>
        <begin position="206"/>
        <end position="226"/>
    </location>
</feature>
<feature type="transmembrane region" description="Helical" evidence="6">
    <location>
        <begin position="113"/>
        <end position="133"/>
    </location>
</feature>
<evidence type="ECO:0000256" key="1">
    <source>
        <dbReference type="ARBA" id="ARBA00004651"/>
    </source>
</evidence>
<reference evidence="7 8" key="1">
    <citation type="submission" date="2020-08" db="EMBL/GenBank/DDBJ databases">
        <authorList>
            <person name="Sun Q."/>
            <person name="Inoue M."/>
        </authorList>
    </citation>
    <scope>NUCLEOTIDE SEQUENCE [LARGE SCALE GENOMIC DNA]</scope>
    <source>
        <strain evidence="7 8">CCM 8938</strain>
    </source>
</reference>
<name>A0ABR7KR30_9SPHI</name>
<gene>
    <name evidence="7" type="ORF">H7U22_08945</name>
</gene>
<feature type="transmembrane region" description="Helical" evidence="6">
    <location>
        <begin position="356"/>
        <end position="376"/>
    </location>
</feature>
<feature type="transmembrane region" description="Helical" evidence="6">
    <location>
        <begin position="35"/>
        <end position="57"/>
    </location>
</feature>
<comment type="caution">
    <text evidence="7">The sequence shown here is derived from an EMBL/GenBank/DDBJ whole genome shotgun (WGS) entry which is preliminary data.</text>
</comment>